<dbReference type="CDD" id="cd03413">
    <property type="entry name" value="CbiK_C"/>
    <property type="match status" value="1"/>
</dbReference>
<dbReference type="GO" id="GO:0019251">
    <property type="term" value="P:anaerobic cobalamin biosynthetic process"/>
    <property type="evidence" value="ECO:0007669"/>
    <property type="project" value="InterPro"/>
</dbReference>
<evidence type="ECO:0000313" key="3">
    <source>
        <dbReference type="EMBL" id="SMO80868.1"/>
    </source>
</evidence>
<keyword evidence="2" id="KW-0170">Cobalt</keyword>
<dbReference type="Pfam" id="PF06180">
    <property type="entry name" value="CbiK"/>
    <property type="match status" value="1"/>
</dbReference>
<name>A0A521EAA1_SACCC</name>
<dbReference type="Proteomes" id="UP000319040">
    <property type="component" value="Unassembled WGS sequence"/>
</dbReference>
<gene>
    <name evidence="3" type="ORF">SAMN06265379_10869</name>
</gene>
<protein>
    <submittedName>
        <fullName evidence="3">Sirohydrochlorin cobaltochelatase</fullName>
    </submittedName>
</protein>
<evidence type="ECO:0000313" key="4">
    <source>
        <dbReference type="Proteomes" id="UP000319040"/>
    </source>
</evidence>
<dbReference type="SUPFAM" id="SSF53800">
    <property type="entry name" value="Chelatase"/>
    <property type="match status" value="1"/>
</dbReference>
<organism evidence="3 4">
    <name type="scientific">Saccharicrinis carchari</name>
    <dbReference type="NCBI Taxonomy" id="1168039"/>
    <lineage>
        <taxon>Bacteria</taxon>
        <taxon>Pseudomonadati</taxon>
        <taxon>Bacteroidota</taxon>
        <taxon>Bacteroidia</taxon>
        <taxon>Marinilabiliales</taxon>
        <taxon>Marinilabiliaceae</taxon>
        <taxon>Saccharicrinis</taxon>
    </lineage>
</organism>
<dbReference type="GO" id="GO:0016852">
    <property type="term" value="F:sirohydrochlorin cobaltochelatase activity"/>
    <property type="evidence" value="ECO:0007669"/>
    <property type="project" value="InterPro"/>
</dbReference>
<feature type="binding site" evidence="2">
    <location>
        <position position="215"/>
    </location>
    <ligand>
        <name>Co(2+)</name>
        <dbReference type="ChEBI" id="CHEBI:48828"/>
    </ligand>
</feature>
<reference evidence="3 4" key="1">
    <citation type="submission" date="2017-05" db="EMBL/GenBank/DDBJ databases">
        <authorList>
            <person name="Varghese N."/>
            <person name="Submissions S."/>
        </authorList>
    </citation>
    <scope>NUCLEOTIDE SEQUENCE [LARGE SCALE GENOMIC DNA]</scope>
    <source>
        <strain evidence="3 4">DSM 27040</strain>
    </source>
</reference>
<sequence>MTKKTEQKRGILLVAFGTSHSEAAIVFEHIENRVKIEFPDAEVHWAYTSKIIRKILSARGRHINSPSQALAKMGDEGFTHVAVQSLHIVPGEEYDNLKLTVQAFKKIPKALAAVELGTPLLFLHTDIQKMAAIVHQTFGKYTDNSSVLILMGHGTSHASNVFYPGFQYYLSKKSDSYFMATIDGYPELRHIVPDLKKKGIKKVTLAPFLSVAGDHAKNDMAGKGEHSWKSILLKEGFVVDIIQKGLAEYQEVVNIWLEHLKVAYSKLR</sequence>
<dbReference type="AlphaFoldDB" id="A0A521EAA1"/>
<evidence type="ECO:0000256" key="1">
    <source>
        <dbReference type="PIRSR" id="PIRSR033579-1"/>
    </source>
</evidence>
<evidence type="ECO:0000256" key="2">
    <source>
        <dbReference type="PIRSR" id="PIRSR033579-3"/>
    </source>
</evidence>
<dbReference type="Gene3D" id="3.40.50.1400">
    <property type="match status" value="2"/>
</dbReference>
<keyword evidence="2" id="KW-0479">Metal-binding</keyword>
<dbReference type="OrthoDB" id="9770331at2"/>
<dbReference type="EMBL" id="FXTB01000008">
    <property type="protein sequence ID" value="SMO80868.1"/>
    <property type="molecule type" value="Genomic_DNA"/>
</dbReference>
<dbReference type="CDD" id="cd03412">
    <property type="entry name" value="CbiK_N"/>
    <property type="match status" value="1"/>
</dbReference>
<dbReference type="RefSeq" id="WP_142534123.1">
    <property type="nucleotide sequence ID" value="NZ_FXTB01000008.1"/>
</dbReference>
<keyword evidence="4" id="KW-1185">Reference proteome</keyword>
<feature type="active site" description="Proton acceptor" evidence="1">
    <location>
        <position position="153"/>
    </location>
</feature>
<feature type="binding site" evidence="2">
    <location>
        <position position="153"/>
    </location>
    <ligand>
        <name>Co(2+)</name>
        <dbReference type="ChEBI" id="CHEBI:48828"/>
    </ligand>
</feature>
<dbReference type="GO" id="GO:0046872">
    <property type="term" value="F:metal ion binding"/>
    <property type="evidence" value="ECO:0007669"/>
    <property type="project" value="UniProtKB-KW"/>
</dbReference>
<dbReference type="InterPro" id="IPR010388">
    <property type="entry name" value="Anaerobic_Co-chelatase"/>
</dbReference>
<dbReference type="PIRSF" id="PIRSF033579">
    <property type="entry name" value="Anaer_Co_chel"/>
    <property type="match status" value="1"/>
</dbReference>
<proteinExistence type="predicted"/>
<accession>A0A521EAA1</accession>